<evidence type="ECO:0000256" key="3">
    <source>
        <dbReference type="ARBA" id="ARBA00022605"/>
    </source>
</evidence>
<evidence type="ECO:0000256" key="4">
    <source>
        <dbReference type="ARBA" id="ARBA00022624"/>
    </source>
</evidence>
<evidence type="ECO:0000259" key="10">
    <source>
        <dbReference type="PROSITE" id="PS50991"/>
    </source>
</evidence>
<accession>A0A974XFM6</accession>
<keyword evidence="4" id="KW-0412">Isoleucine biosynthesis</keyword>
<dbReference type="InterPro" id="IPR005675">
    <property type="entry name" value="Citramal_synthase"/>
</dbReference>
<proteinExistence type="inferred from homology"/>
<evidence type="ECO:0000256" key="5">
    <source>
        <dbReference type="ARBA" id="ARBA00022679"/>
    </source>
</evidence>
<dbReference type="InterPro" id="IPR054691">
    <property type="entry name" value="LeuA/HCS_post-cat"/>
</dbReference>
<dbReference type="Gene3D" id="1.10.238.260">
    <property type="match status" value="1"/>
</dbReference>
<keyword evidence="6" id="KW-0100">Branched-chain amino acid biosynthesis</keyword>
<dbReference type="AlphaFoldDB" id="A0A974XFM6"/>
<dbReference type="GO" id="GO:0009098">
    <property type="term" value="P:L-leucine biosynthetic process"/>
    <property type="evidence" value="ECO:0007669"/>
    <property type="project" value="InterPro"/>
</dbReference>
<sequence length="529" mass="57989">MKQNIEIFDSTLRDGAQGSGISFSLDDKIKITLELDELGVDYIEAGNPGSNQKDRDYFERINTMKLKHAKLVAFGSTRRKHSKAAEDGNVASLLSAGTQAISIFGKSWDYHVTNVLHTTLEENLAMIADTISYLTKEGKEVIFDAEHFFDGYKNNEGYAMESLKAAYDAGAKALVLCDTNGGAFPDEVAAITAKVKSLFDVTIGIHCHNDGGMAVANSILSVEAGATQVQGTFLGIGERCGNANLSTIIPNLQLKRGYSCIPEETMEQLTTSARYIAEVSNLTLDRSMPYVGHNAFAHKGGMHIDGVIKAKGSFEHIDPEAVGNDRSFIMSEVSGKNTIISSIQRVEPSLTKDSPETREILEKLKKLEHEGFQFEGAEASFELIIRKHLGLYKPFFQLDYFKIIEEEKQGENECSASALIKVMVNGQEEMTAAEGNGPVNAIDKAIRKVLGMFYANLKDFHLTDFKVRVLDGANTAAKVRVLIESTDGEDYWSTIGVSTNIIEASVLALVDSIEYKLIKDMEVEEASKS</sequence>
<dbReference type="KEGG" id="alka:J0B03_07910"/>
<dbReference type="PROSITE" id="PS50991">
    <property type="entry name" value="PYR_CT"/>
    <property type="match status" value="1"/>
</dbReference>
<reference evidence="11" key="1">
    <citation type="submission" date="2021-03" db="EMBL/GenBank/DDBJ databases">
        <title>Alkalibacter marinus sp. nov., isolated from tidal flat sediment.</title>
        <authorList>
            <person name="Namirimu T."/>
            <person name="Yang J.-A."/>
            <person name="Yang S.-H."/>
            <person name="Kim Y.-J."/>
            <person name="Kwon K.K."/>
        </authorList>
    </citation>
    <scope>NUCLEOTIDE SEQUENCE</scope>
    <source>
        <strain evidence="11">ES005</strain>
    </source>
</reference>
<dbReference type="GO" id="GO:0003852">
    <property type="term" value="F:2-isopropylmalate synthase activity"/>
    <property type="evidence" value="ECO:0007669"/>
    <property type="project" value="InterPro"/>
</dbReference>
<dbReference type="PANTHER" id="PTHR43538">
    <property type="entry name" value="ALPHA-IPM SYNTHASE/HOMOCITRATE SYNTHASE"/>
    <property type="match status" value="1"/>
</dbReference>
<dbReference type="Gene3D" id="3.20.20.70">
    <property type="entry name" value="Aldolase class I"/>
    <property type="match status" value="1"/>
</dbReference>
<dbReference type="InterPro" id="IPR036230">
    <property type="entry name" value="LeuA_allosteric_dom_sf"/>
</dbReference>
<keyword evidence="3" id="KW-0028">Amino-acid biosynthesis</keyword>
<dbReference type="InterPro" id="IPR013785">
    <property type="entry name" value="Aldolase_TIM"/>
</dbReference>
<dbReference type="InterPro" id="IPR002034">
    <property type="entry name" value="AIPM/Hcit_synth_CS"/>
</dbReference>
<comment type="pathway">
    <text evidence="1">Amino-acid biosynthesis; L-isoleucine biosynthesis; 2-oxobutanoate from pyruvate: step 1/3.</text>
</comment>
<dbReference type="GO" id="GO:0009097">
    <property type="term" value="P:isoleucine biosynthetic process"/>
    <property type="evidence" value="ECO:0007669"/>
    <property type="project" value="UniProtKB-UniRule"/>
</dbReference>
<feature type="domain" description="Pyruvate carboxyltransferase" evidence="10">
    <location>
        <begin position="5"/>
        <end position="267"/>
    </location>
</feature>
<keyword evidence="5 9" id="KW-0808">Transferase</keyword>
<dbReference type="EC" id="2.3.3.21" evidence="8"/>
<dbReference type="SUPFAM" id="SSF51569">
    <property type="entry name" value="Aldolase"/>
    <property type="match status" value="1"/>
</dbReference>
<evidence type="ECO:0000256" key="1">
    <source>
        <dbReference type="ARBA" id="ARBA00004743"/>
    </source>
</evidence>
<evidence type="ECO:0000256" key="2">
    <source>
        <dbReference type="ARBA" id="ARBA00006154"/>
    </source>
</evidence>
<comment type="similarity">
    <text evidence="2 9">Belongs to the alpha-IPM synthase/homocitrate synthase family.</text>
</comment>
<dbReference type="Pfam" id="PF22617">
    <property type="entry name" value="HCS_D2"/>
    <property type="match status" value="1"/>
</dbReference>
<dbReference type="GO" id="GO:0043714">
    <property type="term" value="F:(R)-citramalate synthase activity"/>
    <property type="evidence" value="ECO:0007669"/>
    <property type="project" value="UniProtKB-UniRule"/>
</dbReference>
<dbReference type="RefSeq" id="WP_207299087.1">
    <property type="nucleotide sequence ID" value="NZ_CP071444.1"/>
</dbReference>
<comment type="catalytic activity">
    <reaction evidence="7">
        <text>pyruvate + acetyl-CoA + H2O = (3R)-citramalate + CoA + H(+)</text>
        <dbReference type="Rhea" id="RHEA:19045"/>
        <dbReference type="ChEBI" id="CHEBI:15361"/>
        <dbReference type="ChEBI" id="CHEBI:15377"/>
        <dbReference type="ChEBI" id="CHEBI:15378"/>
        <dbReference type="ChEBI" id="CHEBI:30934"/>
        <dbReference type="ChEBI" id="CHEBI:57287"/>
        <dbReference type="ChEBI" id="CHEBI:57288"/>
        <dbReference type="EC" id="2.3.3.21"/>
    </reaction>
</comment>
<organism evidence="11 12">
    <name type="scientific">Alkalibacter rhizosphaerae</name>
    <dbReference type="NCBI Taxonomy" id="2815577"/>
    <lineage>
        <taxon>Bacteria</taxon>
        <taxon>Bacillati</taxon>
        <taxon>Bacillota</taxon>
        <taxon>Clostridia</taxon>
        <taxon>Eubacteriales</taxon>
        <taxon>Eubacteriaceae</taxon>
        <taxon>Alkalibacter</taxon>
    </lineage>
</organism>
<dbReference type="NCBIfam" id="TIGR00977">
    <property type="entry name" value="citramal_synth"/>
    <property type="match status" value="1"/>
</dbReference>
<evidence type="ECO:0000256" key="6">
    <source>
        <dbReference type="ARBA" id="ARBA00023304"/>
    </source>
</evidence>
<dbReference type="Pfam" id="PF00682">
    <property type="entry name" value="HMGL-like"/>
    <property type="match status" value="1"/>
</dbReference>
<protein>
    <recommendedName>
        <fullName evidence="8">Citramalate synthase</fullName>
        <ecNumber evidence="8">2.3.3.21</ecNumber>
    </recommendedName>
</protein>
<dbReference type="Pfam" id="PF08502">
    <property type="entry name" value="LeuA_dimer"/>
    <property type="match status" value="1"/>
</dbReference>
<evidence type="ECO:0000256" key="8">
    <source>
        <dbReference type="NCBIfam" id="TIGR00977"/>
    </source>
</evidence>
<dbReference type="InterPro" id="IPR013709">
    <property type="entry name" value="2-isopropylmalate_synth_dimer"/>
</dbReference>
<dbReference type="PROSITE" id="PS00815">
    <property type="entry name" value="AIPM_HOMOCIT_SYNTH_1"/>
    <property type="match status" value="1"/>
</dbReference>
<evidence type="ECO:0000313" key="11">
    <source>
        <dbReference type="EMBL" id="QSX07745.1"/>
    </source>
</evidence>
<evidence type="ECO:0000256" key="7">
    <source>
        <dbReference type="ARBA" id="ARBA00048263"/>
    </source>
</evidence>
<dbReference type="Gene3D" id="3.30.160.270">
    <property type="match status" value="1"/>
</dbReference>
<evidence type="ECO:0000256" key="9">
    <source>
        <dbReference type="RuleBase" id="RU003523"/>
    </source>
</evidence>
<evidence type="ECO:0000313" key="12">
    <source>
        <dbReference type="Proteomes" id="UP000663499"/>
    </source>
</evidence>
<dbReference type="PANTHER" id="PTHR43538:SF1">
    <property type="entry name" value="(R)-CITRAMALATE SYNTHASE"/>
    <property type="match status" value="1"/>
</dbReference>
<dbReference type="SUPFAM" id="SSF110921">
    <property type="entry name" value="2-isopropylmalate synthase LeuA, allosteric (dimerisation) domain"/>
    <property type="match status" value="1"/>
</dbReference>
<keyword evidence="12" id="KW-1185">Reference proteome</keyword>
<dbReference type="EMBL" id="CP071444">
    <property type="protein sequence ID" value="QSX07745.1"/>
    <property type="molecule type" value="Genomic_DNA"/>
</dbReference>
<dbReference type="PROSITE" id="PS00816">
    <property type="entry name" value="AIPM_HOMOCIT_SYNTH_2"/>
    <property type="match status" value="1"/>
</dbReference>
<name>A0A974XFM6_9FIRM</name>
<dbReference type="Proteomes" id="UP000663499">
    <property type="component" value="Chromosome"/>
</dbReference>
<dbReference type="CDD" id="cd07941">
    <property type="entry name" value="DRE_TIM_LeuA3"/>
    <property type="match status" value="1"/>
</dbReference>
<dbReference type="InterPro" id="IPR000891">
    <property type="entry name" value="PYR_CT"/>
</dbReference>
<dbReference type="SMART" id="SM00917">
    <property type="entry name" value="LeuA_dimer"/>
    <property type="match status" value="1"/>
</dbReference>
<gene>
    <name evidence="11" type="ORF">J0B03_07910</name>
</gene>